<dbReference type="CDD" id="cd05930">
    <property type="entry name" value="A_NRPS"/>
    <property type="match status" value="1"/>
</dbReference>
<dbReference type="PROSITE" id="PS00455">
    <property type="entry name" value="AMP_BINDING"/>
    <property type="match status" value="1"/>
</dbReference>
<dbReference type="Proteomes" id="UP001056429">
    <property type="component" value="Unassembled WGS sequence"/>
</dbReference>
<dbReference type="Gene3D" id="3.40.50.12780">
    <property type="entry name" value="N-terminal domain of ligase-like"/>
    <property type="match status" value="1"/>
</dbReference>
<comment type="caution">
    <text evidence="3">The sequence shown here is derived from an EMBL/GenBank/DDBJ whole genome shotgun (WGS) entry which is preliminary data.</text>
</comment>
<dbReference type="NCBIfam" id="TIGR01733">
    <property type="entry name" value="AA-adenyl-dom"/>
    <property type="match status" value="1"/>
</dbReference>
<dbReference type="SUPFAM" id="SSF56801">
    <property type="entry name" value="Acetyl-CoA synthetase-like"/>
    <property type="match status" value="1"/>
</dbReference>
<dbReference type="InterPro" id="IPR042099">
    <property type="entry name" value="ANL_N_sf"/>
</dbReference>
<reference evidence="3" key="1">
    <citation type="journal article" date="2021" name="mSystems">
        <title>Bacteria and Archaea Synergistically Convert Glycine Betaine to Biogenic Methane in the Formosa Cold Seep of the South China Sea.</title>
        <authorList>
            <person name="Li L."/>
            <person name="Zhang W."/>
            <person name="Zhang S."/>
            <person name="Song L."/>
            <person name="Sun Q."/>
            <person name="Zhang H."/>
            <person name="Xiang H."/>
            <person name="Dong X."/>
        </authorList>
    </citation>
    <scope>NUCLEOTIDE SEQUENCE</scope>
    <source>
        <strain evidence="3">ZWT</strain>
    </source>
</reference>
<dbReference type="InterPro" id="IPR020845">
    <property type="entry name" value="AMP-binding_CS"/>
</dbReference>
<proteinExistence type="predicted"/>
<dbReference type="Gene3D" id="3.30.300.30">
    <property type="match status" value="1"/>
</dbReference>
<accession>A0A9J6P6X8</accession>
<feature type="domain" description="AMP-binding enzyme C-terminal" evidence="2">
    <location>
        <begin position="423"/>
        <end position="493"/>
    </location>
</feature>
<dbReference type="PANTHER" id="PTHR45527">
    <property type="entry name" value="NONRIBOSOMAL PEPTIDE SYNTHETASE"/>
    <property type="match status" value="1"/>
</dbReference>
<dbReference type="RefSeq" id="WP_250861803.1">
    <property type="nucleotide sequence ID" value="NZ_JAGSOJ010000007.1"/>
</dbReference>
<evidence type="ECO:0000259" key="2">
    <source>
        <dbReference type="Pfam" id="PF13193"/>
    </source>
</evidence>
<dbReference type="GO" id="GO:0031177">
    <property type="term" value="F:phosphopantetheine binding"/>
    <property type="evidence" value="ECO:0007669"/>
    <property type="project" value="TreeGrafter"/>
</dbReference>
<organism evidence="3 4">
    <name type="scientific">Oceanirhabdus seepicola</name>
    <dbReference type="NCBI Taxonomy" id="2828781"/>
    <lineage>
        <taxon>Bacteria</taxon>
        <taxon>Bacillati</taxon>
        <taxon>Bacillota</taxon>
        <taxon>Clostridia</taxon>
        <taxon>Eubacteriales</taxon>
        <taxon>Clostridiaceae</taxon>
        <taxon>Oceanirhabdus</taxon>
    </lineage>
</organism>
<dbReference type="InterPro" id="IPR010071">
    <property type="entry name" value="AA_adenyl_dom"/>
</dbReference>
<evidence type="ECO:0000313" key="3">
    <source>
        <dbReference type="EMBL" id="MCM1992626.1"/>
    </source>
</evidence>
<protein>
    <submittedName>
        <fullName evidence="3">Amino acid adenylation domain-containing protein</fullName>
    </submittedName>
</protein>
<dbReference type="Pfam" id="PF00501">
    <property type="entry name" value="AMP-binding"/>
    <property type="match status" value="1"/>
</dbReference>
<reference evidence="3" key="2">
    <citation type="submission" date="2021-04" db="EMBL/GenBank/DDBJ databases">
        <authorList>
            <person name="Dong X."/>
        </authorList>
    </citation>
    <scope>NUCLEOTIDE SEQUENCE</scope>
    <source>
        <strain evidence="3">ZWT</strain>
    </source>
</reference>
<evidence type="ECO:0000259" key="1">
    <source>
        <dbReference type="Pfam" id="PF00501"/>
    </source>
</evidence>
<keyword evidence="4" id="KW-1185">Reference proteome</keyword>
<evidence type="ECO:0000313" key="4">
    <source>
        <dbReference type="Proteomes" id="UP001056429"/>
    </source>
</evidence>
<gene>
    <name evidence="3" type="ORF">KDK92_23165</name>
</gene>
<dbReference type="EMBL" id="JAGSOJ010000007">
    <property type="protein sequence ID" value="MCM1992626.1"/>
    <property type="molecule type" value="Genomic_DNA"/>
</dbReference>
<dbReference type="GO" id="GO:0043041">
    <property type="term" value="P:amino acid activation for nonribosomal peptide biosynthetic process"/>
    <property type="evidence" value="ECO:0007669"/>
    <property type="project" value="TreeGrafter"/>
</dbReference>
<sequence length="506" mass="58252">MIHNVIKYLEDSAKRRPNNIAICNENMKLTFQELEIEAKKIATKIIEINRGITNKPIAVFTDKTPASIVAFMGIVLSGNYYVPIDASMPMERILKIVDVLEPSMLISTSRYTKLLDAFQDIPQLISDSEFASQIDEYKIQTIVKRSIDTNPLYVLFTSGSTGEPKGVVVSHRAVIDYIEWLSEIFDFDENTIFGNQAPFYFDNSILDIYLTLKHGCTLVLIPERYFAFQRELISFMYNYKVNTIFWVPSALNALSRYKLEQNQLLPELDKVMFCGEVMPVKILNSVKRLFPNALYVNMYGPTEITDVCSYYIVNRDFHEEESLPIGMPCNNTEILVLNEHNQLVEENEVGELCVRGSSLAHGYYGNWEKTEKVFVQNPLNDKYPERIYKTGDLVKYNSLGEIIYIGRKDFQIKHLGHRIELGEIEGASISVKGVKECCCVYSHIDKQIRLICSIEEQLSEQEIYKSLMKKIPKYMLPGKIRIVDQIPKTANGKIDRKRINQEFEQI</sequence>
<feature type="domain" description="AMP-dependent synthetase/ligase" evidence="1">
    <location>
        <begin position="9"/>
        <end position="364"/>
    </location>
</feature>
<name>A0A9J6P6X8_9CLOT</name>
<dbReference type="AlphaFoldDB" id="A0A9J6P6X8"/>
<dbReference type="InterPro" id="IPR045851">
    <property type="entry name" value="AMP-bd_C_sf"/>
</dbReference>
<dbReference type="PANTHER" id="PTHR45527:SF1">
    <property type="entry name" value="FATTY ACID SYNTHASE"/>
    <property type="match status" value="1"/>
</dbReference>
<dbReference type="GO" id="GO:0005737">
    <property type="term" value="C:cytoplasm"/>
    <property type="evidence" value="ECO:0007669"/>
    <property type="project" value="TreeGrafter"/>
</dbReference>
<dbReference type="Pfam" id="PF13193">
    <property type="entry name" value="AMP-binding_C"/>
    <property type="match status" value="1"/>
</dbReference>
<dbReference type="GO" id="GO:0044550">
    <property type="term" value="P:secondary metabolite biosynthetic process"/>
    <property type="evidence" value="ECO:0007669"/>
    <property type="project" value="TreeGrafter"/>
</dbReference>
<dbReference type="InterPro" id="IPR000873">
    <property type="entry name" value="AMP-dep_synth/lig_dom"/>
</dbReference>
<dbReference type="InterPro" id="IPR025110">
    <property type="entry name" value="AMP-bd_C"/>
</dbReference>